<feature type="transmembrane region" description="Helical" evidence="6">
    <location>
        <begin position="149"/>
        <end position="168"/>
    </location>
</feature>
<reference evidence="8 9" key="1">
    <citation type="submission" date="2017-08" db="EMBL/GenBank/DDBJ databases">
        <authorList>
            <person name="Park S.-J."/>
            <person name="Kim H."/>
        </authorList>
    </citation>
    <scope>NUCLEOTIDE SEQUENCE [LARGE SCALE GENOMIC DNA]</scope>
    <source>
        <strain evidence="9">ye3</strain>
    </source>
</reference>
<feature type="domain" description="EamA" evidence="7">
    <location>
        <begin position="3"/>
        <end position="136"/>
    </location>
</feature>
<evidence type="ECO:0000259" key="7">
    <source>
        <dbReference type="Pfam" id="PF00892"/>
    </source>
</evidence>
<evidence type="ECO:0000313" key="8">
    <source>
        <dbReference type="EMBL" id="QAA94732.1"/>
    </source>
</evidence>
<dbReference type="Proteomes" id="UP000283474">
    <property type="component" value="Chromosome"/>
</dbReference>
<evidence type="ECO:0000256" key="1">
    <source>
        <dbReference type="ARBA" id="ARBA00004651"/>
    </source>
</evidence>
<sequence length="294" mass="31647">MQLILIGIMAIWGLNISAIKVLTDYFDPLLIAVIRMIMAAVVINIAVVWTRRPMPLLDITSGQWLRLTLCAVLMVYANQIMFTTGMQTASATNSSIVLALSPLVASLLAALIFRETLTGVRVLGIALGFGGVFAVVFSGQGAALSGPTWGDVLIFAAMLSFVGGGLLIQDLARQFNALTISCIIYTIGAVFLCVHVSFSSVPLDLAVLAAPGVWPWLLMIFSGVMATAVCNVIWNRAIAELGVARTSVFQYWIPVFGVGFAMLLLGEPFSWWHLVGLVGILLGTYLGTRRPRVR</sequence>
<evidence type="ECO:0000256" key="6">
    <source>
        <dbReference type="SAM" id="Phobius"/>
    </source>
</evidence>
<protein>
    <recommendedName>
        <fullName evidence="7">EamA domain-containing protein</fullName>
    </recommendedName>
</protein>
<dbReference type="OrthoDB" id="8810236at2"/>
<comment type="subcellular location">
    <subcellularLocation>
        <location evidence="1">Cell membrane</location>
        <topology evidence="1">Multi-pass membrane protein</topology>
    </subcellularLocation>
</comment>
<dbReference type="GO" id="GO:0005886">
    <property type="term" value="C:plasma membrane"/>
    <property type="evidence" value="ECO:0007669"/>
    <property type="project" value="UniProtKB-SubCell"/>
</dbReference>
<feature type="domain" description="EamA" evidence="7">
    <location>
        <begin position="149"/>
        <end position="286"/>
    </location>
</feature>
<keyword evidence="3 6" id="KW-0812">Transmembrane</keyword>
<dbReference type="InterPro" id="IPR000620">
    <property type="entry name" value="EamA_dom"/>
</dbReference>
<organism evidence="8 9">
    <name type="scientific">Pollutimonas thiosulfatoxidans</name>
    <dbReference type="NCBI Taxonomy" id="2028345"/>
    <lineage>
        <taxon>Bacteria</taxon>
        <taxon>Pseudomonadati</taxon>
        <taxon>Pseudomonadota</taxon>
        <taxon>Betaproteobacteria</taxon>
        <taxon>Burkholderiales</taxon>
        <taxon>Alcaligenaceae</taxon>
        <taxon>Pollutimonas</taxon>
    </lineage>
</organism>
<dbReference type="InterPro" id="IPR050638">
    <property type="entry name" value="AA-Vitamin_Transporters"/>
</dbReference>
<feature type="transmembrane region" description="Helical" evidence="6">
    <location>
        <begin position="63"/>
        <end position="82"/>
    </location>
</feature>
<gene>
    <name evidence="8" type="ORF">CKA81_13420</name>
</gene>
<dbReference type="InterPro" id="IPR037185">
    <property type="entry name" value="EmrE-like"/>
</dbReference>
<feature type="transmembrane region" description="Helical" evidence="6">
    <location>
        <begin position="213"/>
        <end position="234"/>
    </location>
</feature>
<feature type="transmembrane region" description="Helical" evidence="6">
    <location>
        <begin position="94"/>
        <end position="113"/>
    </location>
</feature>
<feature type="transmembrane region" description="Helical" evidence="6">
    <location>
        <begin position="120"/>
        <end position="143"/>
    </location>
</feature>
<dbReference type="PANTHER" id="PTHR32322:SF18">
    <property type="entry name" value="S-ADENOSYLMETHIONINE_S-ADENOSYLHOMOCYSTEINE TRANSPORTER"/>
    <property type="match status" value="1"/>
</dbReference>
<feature type="transmembrane region" description="Helical" evidence="6">
    <location>
        <begin position="175"/>
        <end position="198"/>
    </location>
</feature>
<evidence type="ECO:0000256" key="2">
    <source>
        <dbReference type="ARBA" id="ARBA00022475"/>
    </source>
</evidence>
<proteinExistence type="predicted"/>
<dbReference type="Pfam" id="PF00892">
    <property type="entry name" value="EamA"/>
    <property type="match status" value="2"/>
</dbReference>
<dbReference type="KEGG" id="pus:CKA81_13420"/>
<dbReference type="EMBL" id="CP022987">
    <property type="protein sequence ID" value="QAA94732.1"/>
    <property type="molecule type" value="Genomic_DNA"/>
</dbReference>
<feature type="transmembrane region" description="Helical" evidence="6">
    <location>
        <begin position="28"/>
        <end position="51"/>
    </location>
</feature>
<dbReference type="PANTHER" id="PTHR32322">
    <property type="entry name" value="INNER MEMBRANE TRANSPORTER"/>
    <property type="match status" value="1"/>
</dbReference>
<feature type="transmembrane region" description="Helical" evidence="6">
    <location>
        <begin position="271"/>
        <end position="288"/>
    </location>
</feature>
<evidence type="ECO:0000313" key="9">
    <source>
        <dbReference type="Proteomes" id="UP000283474"/>
    </source>
</evidence>
<feature type="transmembrane region" description="Helical" evidence="6">
    <location>
        <begin position="246"/>
        <end position="265"/>
    </location>
</feature>
<dbReference type="AlphaFoldDB" id="A0A410GEK8"/>
<keyword evidence="9" id="KW-1185">Reference proteome</keyword>
<evidence type="ECO:0000256" key="4">
    <source>
        <dbReference type="ARBA" id="ARBA00022989"/>
    </source>
</evidence>
<keyword evidence="4 6" id="KW-1133">Transmembrane helix</keyword>
<keyword evidence="5 6" id="KW-0472">Membrane</keyword>
<accession>A0A410GEK8</accession>
<keyword evidence="2" id="KW-1003">Cell membrane</keyword>
<name>A0A410GEK8_9BURK</name>
<dbReference type="SUPFAM" id="SSF103481">
    <property type="entry name" value="Multidrug resistance efflux transporter EmrE"/>
    <property type="match status" value="2"/>
</dbReference>
<evidence type="ECO:0000256" key="3">
    <source>
        <dbReference type="ARBA" id="ARBA00022692"/>
    </source>
</evidence>
<evidence type="ECO:0000256" key="5">
    <source>
        <dbReference type="ARBA" id="ARBA00023136"/>
    </source>
</evidence>